<dbReference type="Proteomes" id="UP000765509">
    <property type="component" value="Unassembled WGS sequence"/>
</dbReference>
<gene>
    <name evidence="1" type="ORF">O181_019120</name>
</gene>
<comment type="caution">
    <text evidence="1">The sequence shown here is derived from an EMBL/GenBank/DDBJ whole genome shotgun (WGS) entry which is preliminary data.</text>
</comment>
<evidence type="ECO:0000313" key="2">
    <source>
        <dbReference type="Proteomes" id="UP000765509"/>
    </source>
</evidence>
<keyword evidence="2" id="KW-1185">Reference proteome</keyword>
<reference evidence="1" key="1">
    <citation type="submission" date="2021-03" db="EMBL/GenBank/DDBJ databases">
        <title>Draft genome sequence of rust myrtle Austropuccinia psidii MF-1, a brazilian biotype.</title>
        <authorList>
            <person name="Quecine M.C."/>
            <person name="Pachon D.M.R."/>
            <person name="Bonatelli M.L."/>
            <person name="Correr F.H."/>
            <person name="Franceschini L.M."/>
            <person name="Leite T.F."/>
            <person name="Margarido G.R.A."/>
            <person name="Almeida C.A."/>
            <person name="Ferrarezi J.A."/>
            <person name="Labate C.A."/>
        </authorList>
    </citation>
    <scope>NUCLEOTIDE SEQUENCE</scope>
    <source>
        <strain evidence="1">MF-1</strain>
    </source>
</reference>
<proteinExistence type="predicted"/>
<sequence length="146" mass="17481">MKPPHSKEFGFPRECSLQRESAIRRNRDLRGRKFEVDQTLRTWKNEPSITCKEVFQQKPSRRGLHGIRTAYSEPSNLQRTSSIENGRQGIEPRVPLERTCRNHSEDFFKEIFFKELMRITKGWNFNRKFRILEERESRITDNVAII</sequence>
<protein>
    <submittedName>
        <fullName evidence="1">Uncharacterized protein</fullName>
    </submittedName>
</protein>
<dbReference type="EMBL" id="AVOT02005568">
    <property type="protein sequence ID" value="MBW0479405.1"/>
    <property type="molecule type" value="Genomic_DNA"/>
</dbReference>
<dbReference type="AlphaFoldDB" id="A0A9Q3C9Z5"/>
<evidence type="ECO:0000313" key="1">
    <source>
        <dbReference type="EMBL" id="MBW0479405.1"/>
    </source>
</evidence>
<accession>A0A9Q3C9Z5</accession>
<name>A0A9Q3C9Z5_9BASI</name>
<organism evidence="1 2">
    <name type="scientific">Austropuccinia psidii MF-1</name>
    <dbReference type="NCBI Taxonomy" id="1389203"/>
    <lineage>
        <taxon>Eukaryota</taxon>
        <taxon>Fungi</taxon>
        <taxon>Dikarya</taxon>
        <taxon>Basidiomycota</taxon>
        <taxon>Pucciniomycotina</taxon>
        <taxon>Pucciniomycetes</taxon>
        <taxon>Pucciniales</taxon>
        <taxon>Sphaerophragmiaceae</taxon>
        <taxon>Austropuccinia</taxon>
    </lineage>
</organism>